<dbReference type="Pfam" id="PF02585">
    <property type="entry name" value="PIG-L"/>
    <property type="match status" value="1"/>
</dbReference>
<dbReference type="InterPro" id="IPR024078">
    <property type="entry name" value="LmbE-like_dom_sf"/>
</dbReference>
<dbReference type="PANTHER" id="PTHR12993:SF26">
    <property type="entry name" value="1D-MYO-INOSITOL 2-ACETAMIDO-2-DEOXY-ALPHA-D-GLUCOPYRANOSIDE DEACETYLASE"/>
    <property type="match status" value="1"/>
</dbReference>
<evidence type="ECO:0000313" key="5">
    <source>
        <dbReference type="EMBL" id="NYD39381.1"/>
    </source>
</evidence>
<accession>A0A7Y9J8R4</accession>
<keyword evidence="3" id="KW-0862">Zinc</keyword>
<name>A0A7Y9J8R4_9PSEU</name>
<evidence type="ECO:0000256" key="3">
    <source>
        <dbReference type="ARBA" id="ARBA00022833"/>
    </source>
</evidence>
<sequence>MSRMVLVHAHPDDETITSGGLMARAVDAGWDVTLVTCTLGELGEVIPPELKYLEGSAELAPYRAKELAAACAALGVTDHRLLGEEGRWHDSGMVSTGEGIRAAAPAHLSEGAFATRADVDLQVHQLVEILEETTPDVVISYDASGGYGHPDHVRAHEIAGGAVERIDPLGERVALYAAVAPYGEVARGLEALRRRPWLGLPVPDVGGLPTVPDDTVTVRIALGPARIRKLAALRAHATQITVHDDGSEPPVFALSNELAQPVIGSEGFVLLRGPDGGLAALSA</sequence>
<dbReference type="Gene3D" id="3.40.50.10320">
    <property type="entry name" value="LmbE-like"/>
    <property type="match status" value="1"/>
</dbReference>
<dbReference type="GO" id="GO:0035595">
    <property type="term" value="F:N-acetylglucosaminylinositol deacetylase activity"/>
    <property type="evidence" value="ECO:0007669"/>
    <property type="project" value="UniProtKB-EC"/>
</dbReference>
<dbReference type="GO" id="GO:0046872">
    <property type="term" value="F:metal ion binding"/>
    <property type="evidence" value="ECO:0007669"/>
    <property type="project" value="UniProtKB-KW"/>
</dbReference>
<dbReference type="InterPro" id="IPR003737">
    <property type="entry name" value="GlcNAc_PI_deacetylase-related"/>
</dbReference>
<keyword evidence="1" id="KW-0479">Metal-binding</keyword>
<proteinExistence type="predicted"/>
<evidence type="ECO:0000313" key="6">
    <source>
        <dbReference type="Proteomes" id="UP000535890"/>
    </source>
</evidence>
<keyword evidence="2 5" id="KW-0378">Hydrolase</keyword>
<dbReference type="NCBIfam" id="TIGR03445">
    <property type="entry name" value="mycothiol_MshB"/>
    <property type="match status" value="1"/>
</dbReference>
<evidence type="ECO:0000256" key="2">
    <source>
        <dbReference type="ARBA" id="ARBA00022801"/>
    </source>
</evidence>
<evidence type="ECO:0000256" key="4">
    <source>
        <dbReference type="NCBIfam" id="TIGR03445"/>
    </source>
</evidence>
<dbReference type="AlphaFoldDB" id="A0A7Y9J8R4"/>
<dbReference type="SUPFAM" id="SSF102588">
    <property type="entry name" value="LmbE-like"/>
    <property type="match status" value="1"/>
</dbReference>
<dbReference type="InterPro" id="IPR017810">
    <property type="entry name" value="Mycothiol_biosynthesis_MshB"/>
</dbReference>
<dbReference type="EMBL" id="JACCBN010000001">
    <property type="protein sequence ID" value="NYD39381.1"/>
    <property type="molecule type" value="Genomic_DNA"/>
</dbReference>
<dbReference type="PANTHER" id="PTHR12993">
    <property type="entry name" value="N-ACETYLGLUCOSAMINYL-PHOSPHATIDYLINOSITOL DE-N-ACETYLASE-RELATED"/>
    <property type="match status" value="1"/>
</dbReference>
<protein>
    <recommendedName>
        <fullName evidence="4">N-acetyl-1-D-myo-inositol-2-amino-2-deoxy-alpha-D-glucopyranoside deacetylase</fullName>
        <ecNumber evidence="4">3.5.1.103</ecNumber>
    </recommendedName>
</protein>
<evidence type="ECO:0000256" key="1">
    <source>
        <dbReference type="ARBA" id="ARBA00022723"/>
    </source>
</evidence>
<dbReference type="Proteomes" id="UP000535890">
    <property type="component" value="Unassembled WGS sequence"/>
</dbReference>
<organism evidence="5 6">
    <name type="scientific">Actinomycetospora corticicola</name>
    <dbReference type="NCBI Taxonomy" id="663602"/>
    <lineage>
        <taxon>Bacteria</taxon>
        <taxon>Bacillati</taxon>
        <taxon>Actinomycetota</taxon>
        <taxon>Actinomycetes</taxon>
        <taxon>Pseudonocardiales</taxon>
        <taxon>Pseudonocardiaceae</taxon>
        <taxon>Actinomycetospora</taxon>
    </lineage>
</organism>
<dbReference type="GO" id="GO:0010125">
    <property type="term" value="P:mycothiol biosynthetic process"/>
    <property type="evidence" value="ECO:0007669"/>
    <property type="project" value="UniProtKB-UniRule"/>
</dbReference>
<reference evidence="5 6" key="1">
    <citation type="submission" date="2020-07" db="EMBL/GenBank/DDBJ databases">
        <title>Sequencing the genomes of 1000 actinobacteria strains.</title>
        <authorList>
            <person name="Klenk H.-P."/>
        </authorList>
    </citation>
    <scope>NUCLEOTIDE SEQUENCE [LARGE SCALE GENOMIC DNA]</scope>
    <source>
        <strain evidence="5 6">DSM 45772</strain>
    </source>
</reference>
<keyword evidence="6" id="KW-1185">Reference proteome</keyword>
<gene>
    <name evidence="5" type="ORF">BJ983_005483</name>
</gene>
<comment type="caution">
    <text evidence="5">The sequence shown here is derived from an EMBL/GenBank/DDBJ whole genome shotgun (WGS) entry which is preliminary data.</text>
</comment>
<dbReference type="EC" id="3.5.1.103" evidence="4"/>